<evidence type="ECO:0000313" key="4">
    <source>
        <dbReference type="Proteomes" id="UP000002029"/>
    </source>
</evidence>
<reference evidence="3 4" key="1">
    <citation type="journal article" date="2010" name="Stand. Genomic Sci.">
        <title>Complete genome sequence of Streptosporangium roseum type strain (NI 9100).</title>
        <authorList>
            <person name="Nolan M."/>
            <person name="Sikorski J."/>
            <person name="Jando M."/>
            <person name="Lucas S."/>
            <person name="Lapidus A."/>
            <person name="Glavina Del Rio T."/>
            <person name="Chen F."/>
            <person name="Tice H."/>
            <person name="Pitluck S."/>
            <person name="Cheng J.F."/>
            <person name="Chertkov O."/>
            <person name="Sims D."/>
            <person name="Meincke L."/>
            <person name="Brettin T."/>
            <person name="Han C."/>
            <person name="Detter J.C."/>
            <person name="Bruce D."/>
            <person name="Goodwin L."/>
            <person name="Land M."/>
            <person name="Hauser L."/>
            <person name="Chang Y.J."/>
            <person name="Jeffries C.D."/>
            <person name="Ivanova N."/>
            <person name="Mavromatis K."/>
            <person name="Mikhailova N."/>
            <person name="Chen A."/>
            <person name="Palaniappan K."/>
            <person name="Chain P."/>
            <person name="Rohde M."/>
            <person name="Goker M."/>
            <person name="Bristow J."/>
            <person name="Eisen J.A."/>
            <person name="Markowitz V."/>
            <person name="Hugenholtz P."/>
            <person name="Kyrpides N.C."/>
            <person name="Klenk H.P."/>
        </authorList>
    </citation>
    <scope>NUCLEOTIDE SEQUENCE [LARGE SCALE GENOMIC DNA]</scope>
    <source>
        <strain evidence="4">ATCC 12428 / DSM 43021 / JCM 3005 / NI 9100</strain>
    </source>
</reference>
<dbReference type="RefSeq" id="WP_012892142.1">
    <property type="nucleotide sequence ID" value="NC_013595.1"/>
</dbReference>
<dbReference type="InterPro" id="IPR024072">
    <property type="entry name" value="DHFR-like_dom_sf"/>
</dbReference>
<dbReference type="InterPro" id="IPR002734">
    <property type="entry name" value="RibDG_C"/>
</dbReference>
<dbReference type="AlphaFoldDB" id="D2AR64"/>
<proteinExistence type="predicted"/>
<evidence type="ECO:0000259" key="2">
    <source>
        <dbReference type="Pfam" id="PF01872"/>
    </source>
</evidence>
<name>D2AR64_STRRD</name>
<sequence length="122" mass="12708">MTGRSLAGEGDRDPTWQGASDRLHHPGQGGLAELAPIDGDVVAALAKLKQQPGKCTNLPGSISLPRALPEAGLIDRLRLLMQPIVPGTGRRLFPEGAGVVPLKLTRSATLTTGVTDLTCRPA</sequence>
<dbReference type="Pfam" id="PF01872">
    <property type="entry name" value="RibD_C"/>
    <property type="match status" value="1"/>
</dbReference>
<dbReference type="STRING" id="479432.Sros_5654"/>
<dbReference type="Gene3D" id="3.40.430.10">
    <property type="entry name" value="Dihydrofolate Reductase, subunit A"/>
    <property type="match status" value="1"/>
</dbReference>
<dbReference type="HOGENOM" id="CLU_2025488_0_0_11"/>
<dbReference type="KEGG" id="sro:Sros_5654"/>
<dbReference type="GO" id="GO:0008703">
    <property type="term" value="F:5-amino-6-(5-phosphoribosylamino)uracil reductase activity"/>
    <property type="evidence" value="ECO:0007669"/>
    <property type="project" value="InterPro"/>
</dbReference>
<gene>
    <name evidence="3" type="ordered locus">Sros_5654</name>
</gene>
<keyword evidence="4" id="KW-1185">Reference proteome</keyword>
<dbReference type="EMBL" id="CP001814">
    <property type="protein sequence ID" value="ACZ88405.1"/>
    <property type="molecule type" value="Genomic_DNA"/>
</dbReference>
<feature type="region of interest" description="Disordered" evidence="1">
    <location>
        <begin position="1"/>
        <end position="31"/>
    </location>
</feature>
<accession>D2AR64</accession>
<protein>
    <recommendedName>
        <fullName evidence="2">Bacterial bifunctional deaminase-reductase C-terminal domain-containing protein</fullName>
    </recommendedName>
</protein>
<dbReference type="SUPFAM" id="SSF53597">
    <property type="entry name" value="Dihydrofolate reductase-like"/>
    <property type="match status" value="1"/>
</dbReference>
<feature type="domain" description="Bacterial bifunctional deaminase-reductase C-terminal" evidence="2">
    <location>
        <begin position="40"/>
        <end position="114"/>
    </location>
</feature>
<evidence type="ECO:0000313" key="3">
    <source>
        <dbReference type="EMBL" id="ACZ88405.1"/>
    </source>
</evidence>
<organism evidence="3 4">
    <name type="scientific">Streptosporangium roseum (strain ATCC 12428 / DSM 43021 / JCM 3005 / KCTC 9067 / NCIMB 10171 / NRRL 2505 / NI 9100)</name>
    <dbReference type="NCBI Taxonomy" id="479432"/>
    <lineage>
        <taxon>Bacteria</taxon>
        <taxon>Bacillati</taxon>
        <taxon>Actinomycetota</taxon>
        <taxon>Actinomycetes</taxon>
        <taxon>Streptosporangiales</taxon>
        <taxon>Streptosporangiaceae</taxon>
        <taxon>Streptosporangium</taxon>
    </lineage>
</organism>
<dbReference type="eggNOG" id="COG0262">
    <property type="taxonomic scope" value="Bacteria"/>
</dbReference>
<dbReference type="GO" id="GO:0009231">
    <property type="term" value="P:riboflavin biosynthetic process"/>
    <property type="evidence" value="ECO:0007669"/>
    <property type="project" value="InterPro"/>
</dbReference>
<dbReference type="Proteomes" id="UP000002029">
    <property type="component" value="Chromosome"/>
</dbReference>
<evidence type="ECO:0000256" key="1">
    <source>
        <dbReference type="SAM" id="MobiDB-lite"/>
    </source>
</evidence>